<dbReference type="PANTHER" id="PTHR31321">
    <property type="entry name" value="ACYL-COA THIOESTER HYDROLASE YBHC-RELATED"/>
    <property type="match status" value="1"/>
</dbReference>
<keyword evidence="4" id="KW-0732">Signal</keyword>
<dbReference type="GO" id="GO:0009279">
    <property type="term" value="C:cell outer membrane"/>
    <property type="evidence" value="ECO:0007669"/>
    <property type="project" value="TreeGrafter"/>
</dbReference>
<reference evidence="6 7" key="1">
    <citation type="journal article" date="2015" name="Stand. Genomic Sci.">
        <title>Genomic Encyclopedia of Bacterial and Archaeal Type Strains, Phase III: the genomes of soil and plant-associated and newly described type strains.</title>
        <authorList>
            <person name="Whitman W.B."/>
            <person name="Woyke T."/>
            <person name="Klenk H.P."/>
            <person name="Zhou Y."/>
            <person name="Lilburn T.G."/>
            <person name="Beck B.J."/>
            <person name="De Vos P."/>
            <person name="Vandamme P."/>
            <person name="Eisen J.A."/>
            <person name="Garrity G."/>
            <person name="Hugenholtz P."/>
            <person name="Kyrpides N.C."/>
        </authorList>
    </citation>
    <scope>NUCLEOTIDE SEQUENCE [LARGE SCALE GENOMIC DNA]</scope>
    <source>
        <strain evidence="6 7">CGMCC 1.6858</strain>
    </source>
</reference>
<feature type="signal peptide" evidence="4">
    <location>
        <begin position="1"/>
        <end position="27"/>
    </location>
</feature>
<accession>A0A562QA91</accession>
<dbReference type="Proteomes" id="UP000316905">
    <property type="component" value="Unassembled WGS sequence"/>
</dbReference>
<dbReference type="SUPFAM" id="SSF51126">
    <property type="entry name" value="Pectin lyase-like"/>
    <property type="match status" value="1"/>
</dbReference>
<dbReference type="RefSeq" id="WP_145141761.1">
    <property type="nucleotide sequence ID" value="NZ_VLKY01000007.1"/>
</dbReference>
<keyword evidence="3" id="KW-0063">Aspartyl esterase</keyword>
<gene>
    <name evidence="6" type="ORF">IQ22_02286</name>
</gene>
<evidence type="ECO:0000256" key="3">
    <source>
        <dbReference type="ARBA" id="ARBA00023085"/>
    </source>
</evidence>
<evidence type="ECO:0000313" key="6">
    <source>
        <dbReference type="EMBL" id="TWI53681.1"/>
    </source>
</evidence>
<dbReference type="EMBL" id="VLKY01000007">
    <property type="protein sequence ID" value="TWI53681.1"/>
    <property type="molecule type" value="Genomic_DNA"/>
</dbReference>
<dbReference type="InterPro" id="IPR012334">
    <property type="entry name" value="Pectin_lyas_fold"/>
</dbReference>
<comment type="similarity">
    <text evidence="1">Belongs to the pectinesterase family.</text>
</comment>
<dbReference type="OrthoDB" id="191551at2"/>
<dbReference type="GO" id="GO:0030599">
    <property type="term" value="F:pectinesterase activity"/>
    <property type="evidence" value="ECO:0007669"/>
    <property type="project" value="InterPro"/>
</dbReference>
<evidence type="ECO:0000256" key="1">
    <source>
        <dbReference type="ARBA" id="ARBA00008891"/>
    </source>
</evidence>
<dbReference type="InterPro" id="IPR011050">
    <property type="entry name" value="Pectin_lyase_fold/virulence"/>
</dbReference>
<dbReference type="Gene3D" id="2.160.20.10">
    <property type="entry name" value="Single-stranded right-handed beta-helix, Pectin lyase-like"/>
    <property type="match status" value="1"/>
</dbReference>
<dbReference type="InterPro" id="IPR000070">
    <property type="entry name" value="Pectinesterase_cat"/>
</dbReference>
<proteinExistence type="inferred from homology"/>
<feature type="chain" id="PRO_5021980313" evidence="4">
    <location>
        <begin position="28"/>
        <end position="375"/>
    </location>
</feature>
<dbReference type="AlphaFoldDB" id="A0A562QA91"/>
<evidence type="ECO:0000256" key="2">
    <source>
        <dbReference type="ARBA" id="ARBA00022801"/>
    </source>
</evidence>
<dbReference type="GO" id="GO:0042545">
    <property type="term" value="P:cell wall modification"/>
    <property type="evidence" value="ECO:0007669"/>
    <property type="project" value="InterPro"/>
</dbReference>
<dbReference type="Pfam" id="PF01095">
    <property type="entry name" value="Pectinesterase"/>
    <property type="match status" value="1"/>
</dbReference>
<sequence>MHRPIPLRGASLLVAISLLAVCHSAFSADYQAIVSKQARQDGFRTINEALKAAPADDSPYVIYVEKGVYEERLNITRPNITLLGEQRDGTIISAGVYAGMLDEQGQKIGTSGSRTVLVNAPDFTARNLTIRNSFDYPANAEKLDTDPTKVKDTQAVALLLDSKSDRARFHQVRLEGYQDTFYTKAGSRSYFTDCEVSGHVDFIFGSGVSVFDHCDIIARRRTDIAPPHGYLTAPSTDINSPYGLVFLHSRLLKEMGVPARSFALGRPWHPTTTFDDGRYADPNAIGQSVFIKSYIDDHIYGWDKMSGKDKDGNTIWFYPQDSRFYEGRNYGPGAALWDVQRRQLSADQLRDFTVAAIFPDWKPHKYPRSVNGKGQ</sequence>
<feature type="domain" description="Pectinesterase catalytic" evidence="5">
    <location>
        <begin position="33"/>
        <end position="356"/>
    </location>
</feature>
<evidence type="ECO:0000259" key="5">
    <source>
        <dbReference type="Pfam" id="PF01095"/>
    </source>
</evidence>
<keyword evidence="7" id="KW-1185">Reference proteome</keyword>
<organism evidence="6 7">
    <name type="scientific">Pseudomonas duriflava</name>
    <dbReference type="NCBI Taxonomy" id="459528"/>
    <lineage>
        <taxon>Bacteria</taxon>
        <taxon>Pseudomonadati</taxon>
        <taxon>Pseudomonadota</taxon>
        <taxon>Gammaproteobacteria</taxon>
        <taxon>Pseudomonadales</taxon>
        <taxon>Pseudomonadaceae</taxon>
        <taxon>Pseudomonas</taxon>
    </lineage>
</organism>
<comment type="caution">
    <text evidence="6">The sequence shown here is derived from an EMBL/GenBank/DDBJ whole genome shotgun (WGS) entry which is preliminary data.</text>
</comment>
<evidence type="ECO:0000256" key="4">
    <source>
        <dbReference type="SAM" id="SignalP"/>
    </source>
</evidence>
<protein>
    <submittedName>
        <fullName evidence="6">Pectinesterase</fullName>
    </submittedName>
</protein>
<name>A0A562QA91_9PSED</name>
<evidence type="ECO:0000313" key="7">
    <source>
        <dbReference type="Proteomes" id="UP000316905"/>
    </source>
</evidence>
<dbReference type="PANTHER" id="PTHR31321:SF57">
    <property type="entry name" value="PECTINESTERASE 53-RELATED"/>
    <property type="match status" value="1"/>
</dbReference>
<keyword evidence="2" id="KW-0378">Hydrolase</keyword>